<feature type="signal peptide" evidence="5">
    <location>
        <begin position="1"/>
        <end position="21"/>
    </location>
</feature>
<protein>
    <submittedName>
        <fullName evidence="7">Putative Component of sodium-driven polar flagellar motor</fullName>
    </submittedName>
</protein>
<comment type="subcellular location">
    <subcellularLocation>
        <location evidence="1">Cell outer membrane</location>
    </subcellularLocation>
</comment>
<keyword evidence="5" id="KW-0732">Signal</keyword>
<evidence type="ECO:0000256" key="2">
    <source>
        <dbReference type="ARBA" id="ARBA00023136"/>
    </source>
</evidence>
<dbReference type="InterPro" id="IPR050330">
    <property type="entry name" value="Bact_OuterMem_StrucFunc"/>
</dbReference>
<dbReference type="eggNOG" id="COG2885">
    <property type="taxonomic scope" value="Bacteria"/>
</dbReference>
<evidence type="ECO:0000313" key="7">
    <source>
        <dbReference type="EMBL" id="EAR27437.1"/>
    </source>
</evidence>
<reference evidence="7 8" key="1">
    <citation type="submission" date="2006-02" db="EMBL/GenBank/DDBJ databases">
        <authorList>
            <person name="Moran M.A."/>
            <person name="Kjelleberg S."/>
            <person name="Egan S."/>
            <person name="Saunders N."/>
            <person name="Thomas T."/>
            <person name="Ferriera S."/>
            <person name="Johnson J."/>
            <person name="Kravitz S."/>
            <person name="Halpern A."/>
            <person name="Remington K."/>
            <person name="Beeson K."/>
            <person name="Tran B."/>
            <person name="Rogers Y.-H."/>
            <person name="Friedman R."/>
            <person name="Venter J.C."/>
        </authorList>
    </citation>
    <scope>NUCLEOTIDE SEQUENCE [LARGE SCALE GENOMIC DNA]</scope>
    <source>
        <strain evidence="7 8">D2</strain>
    </source>
</reference>
<dbReference type="AlphaFoldDB" id="A4CCZ4"/>
<evidence type="ECO:0000256" key="5">
    <source>
        <dbReference type="SAM" id="SignalP"/>
    </source>
</evidence>
<dbReference type="GO" id="GO:0009279">
    <property type="term" value="C:cell outer membrane"/>
    <property type="evidence" value="ECO:0007669"/>
    <property type="project" value="UniProtKB-SubCell"/>
</dbReference>
<organism evidence="7 8">
    <name type="scientific">Pseudoalteromonas tunicata D2</name>
    <dbReference type="NCBI Taxonomy" id="87626"/>
    <lineage>
        <taxon>Bacteria</taxon>
        <taxon>Pseudomonadati</taxon>
        <taxon>Pseudomonadota</taxon>
        <taxon>Gammaproteobacteria</taxon>
        <taxon>Alteromonadales</taxon>
        <taxon>Pseudoalteromonadaceae</taxon>
        <taxon>Pseudoalteromonas</taxon>
    </lineage>
</organism>
<dbReference type="EMBL" id="AAOH01000006">
    <property type="protein sequence ID" value="EAR27437.1"/>
    <property type="molecule type" value="Genomic_DNA"/>
</dbReference>
<dbReference type="InterPro" id="IPR006664">
    <property type="entry name" value="OMP_bac"/>
</dbReference>
<gene>
    <name evidence="7" type="ORF">PTD2_15397</name>
</gene>
<keyword evidence="3" id="KW-0998">Cell outer membrane</keyword>
<evidence type="ECO:0000259" key="6">
    <source>
        <dbReference type="PROSITE" id="PS51123"/>
    </source>
</evidence>
<dbReference type="Gene3D" id="2.60.40.2540">
    <property type="match status" value="1"/>
</dbReference>
<keyword evidence="7" id="KW-0969">Cilium</keyword>
<dbReference type="PRINTS" id="PR01023">
    <property type="entry name" value="NAFLGMOTY"/>
</dbReference>
<dbReference type="PROSITE" id="PS51123">
    <property type="entry name" value="OMPA_2"/>
    <property type="match status" value="1"/>
</dbReference>
<name>A4CCZ4_9GAMM</name>
<comment type="caution">
    <text evidence="7">The sequence shown here is derived from an EMBL/GenBank/DDBJ whole genome shotgun (WGS) entry which is preliminary data.</text>
</comment>
<keyword evidence="8" id="KW-1185">Reference proteome</keyword>
<dbReference type="Pfam" id="PF18393">
    <property type="entry name" value="MotY_N"/>
    <property type="match status" value="1"/>
</dbReference>
<evidence type="ECO:0000256" key="4">
    <source>
        <dbReference type="PROSITE-ProRule" id="PRU00473"/>
    </source>
</evidence>
<dbReference type="Gene3D" id="3.30.1330.60">
    <property type="entry name" value="OmpA-like domain"/>
    <property type="match status" value="1"/>
</dbReference>
<keyword evidence="7" id="KW-0966">Cell projection</keyword>
<dbReference type="CDD" id="cd07185">
    <property type="entry name" value="OmpA_C-like"/>
    <property type="match status" value="1"/>
</dbReference>
<proteinExistence type="predicted"/>
<keyword evidence="7" id="KW-0282">Flagellum</keyword>
<keyword evidence="2 4" id="KW-0472">Membrane</keyword>
<feature type="chain" id="PRO_5002667194" evidence="5">
    <location>
        <begin position="22"/>
        <end position="290"/>
    </location>
</feature>
<dbReference type="PANTHER" id="PTHR30329:SF21">
    <property type="entry name" value="LIPOPROTEIN YIAD-RELATED"/>
    <property type="match status" value="1"/>
</dbReference>
<feature type="domain" description="OmpA-like" evidence="6">
    <location>
        <begin position="174"/>
        <end position="290"/>
    </location>
</feature>
<sequence>MYRISHLSLLVFFAAPWHSEAAIRAYNATVDNSFWQVDKVSRLSCELSHPIPNYGQVIFKTAASKSKPLNFTVDMLIQPEGYDIAAIKSIPPVWKPSHPAKELASLKLLQQFDAEAENKTAWLMLTELEKGNMPTLYYQDWYNDADKIKVGLSGVNFRDKYTQFLQCRDAMLGYNFEDIEFTVLGYQKNSSELTKESKKRLDKIGEYLKNDPNIESVLISAYTDSYGGRYTNDELSKKRALTIKTYMTELGVEDKRVEVEGFGEKRHIAPNTTILGRQLNRRVVIQIAKQ</sequence>
<dbReference type="SUPFAM" id="SSF103088">
    <property type="entry name" value="OmpA-like"/>
    <property type="match status" value="1"/>
</dbReference>
<dbReference type="OrthoDB" id="6905929at2"/>
<dbReference type="Proteomes" id="UP000006201">
    <property type="component" value="Unassembled WGS sequence"/>
</dbReference>
<evidence type="ECO:0000313" key="8">
    <source>
        <dbReference type="Proteomes" id="UP000006201"/>
    </source>
</evidence>
<dbReference type="Pfam" id="PF00691">
    <property type="entry name" value="OmpA"/>
    <property type="match status" value="1"/>
</dbReference>
<evidence type="ECO:0000256" key="1">
    <source>
        <dbReference type="ARBA" id="ARBA00004442"/>
    </source>
</evidence>
<dbReference type="PANTHER" id="PTHR30329">
    <property type="entry name" value="STATOR ELEMENT OF FLAGELLAR MOTOR COMPLEX"/>
    <property type="match status" value="1"/>
</dbReference>
<dbReference type="PRINTS" id="PR01021">
    <property type="entry name" value="OMPADOMAIN"/>
</dbReference>
<dbReference type="InterPro" id="IPR006665">
    <property type="entry name" value="OmpA-like"/>
</dbReference>
<evidence type="ECO:0000256" key="3">
    <source>
        <dbReference type="ARBA" id="ARBA00023237"/>
    </source>
</evidence>
<dbReference type="STRING" id="87626.PTD2_15397"/>
<dbReference type="InterPro" id="IPR036737">
    <property type="entry name" value="OmpA-like_sf"/>
</dbReference>
<dbReference type="InterPro" id="IPR041544">
    <property type="entry name" value="MotY_N"/>
</dbReference>
<dbReference type="RefSeq" id="WP_009838699.1">
    <property type="nucleotide sequence ID" value="NZ_AAOH01000006.1"/>
</dbReference>
<dbReference type="HOGENOM" id="CLU_069369_1_0_6"/>
<accession>A4CCZ4</accession>